<dbReference type="Proteomes" id="UP000824260">
    <property type="component" value="Unassembled WGS sequence"/>
</dbReference>
<dbReference type="InterPro" id="IPR008920">
    <property type="entry name" value="TF_FadR/GntR_C"/>
</dbReference>
<feature type="domain" description="HTH gntR-type" evidence="4">
    <location>
        <begin position="1"/>
        <end position="68"/>
    </location>
</feature>
<evidence type="ECO:0000256" key="3">
    <source>
        <dbReference type="ARBA" id="ARBA00023163"/>
    </source>
</evidence>
<dbReference type="GO" id="GO:0003677">
    <property type="term" value="F:DNA binding"/>
    <property type="evidence" value="ECO:0007669"/>
    <property type="project" value="UniProtKB-KW"/>
</dbReference>
<keyword evidence="1" id="KW-0805">Transcription regulation</keyword>
<protein>
    <submittedName>
        <fullName evidence="5">FadR family transcriptional regulator</fullName>
    </submittedName>
</protein>
<dbReference type="Gene3D" id="1.20.120.530">
    <property type="entry name" value="GntR ligand-binding domain-like"/>
    <property type="match status" value="1"/>
</dbReference>
<evidence type="ECO:0000256" key="1">
    <source>
        <dbReference type="ARBA" id="ARBA00023015"/>
    </source>
</evidence>
<accession>A0A9D1CWP4</accession>
<evidence type="ECO:0000256" key="2">
    <source>
        <dbReference type="ARBA" id="ARBA00023125"/>
    </source>
</evidence>
<evidence type="ECO:0000259" key="4">
    <source>
        <dbReference type="PROSITE" id="PS50949"/>
    </source>
</evidence>
<dbReference type="Pfam" id="PF07729">
    <property type="entry name" value="FCD"/>
    <property type="match status" value="1"/>
</dbReference>
<dbReference type="InterPro" id="IPR036390">
    <property type="entry name" value="WH_DNA-bd_sf"/>
</dbReference>
<evidence type="ECO:0000313" key="6">
    <source>
        <dbReference type="Proteomes" id="UP000824260"/>
    </source>
</evidence>
<reference evidence="5" key="1">
    <citation type="submission" date="2020-10" db="EMBL/GenBank/DDBJ databases">
        <authorList>
            <person name="Gilroy R."/>
        </authorList>
    </citation>
    <scope>NUCLEOTIDE SEQUENCE</scope>
    <source>
        <strain evidence="5">ChiSjej6B24-2974</strain>
    </source>
</reference>
<dbReference type="PROSITE" id="PS50949">
    <property type="entry name" value="HTH_GNTR"/>
    <property type="match status" value="1"/>
</dbReference>
<dbReference type="EMBL" id="DVFZ01000013">
    <property type="protein sequence ID" value="HIQ81710.1"/>
    <property type="molecule type" value="Genomic_DNA"/>
</dbReference>
<dbReference type="InterPro" id="IPR036388">
    <property type="entry name" value="WH-like_DNA-bd_sf"/>
</dbReference>
<dbReference type="GO" id="GO:0003700">
    <property type="term" value="F:DNA-binding transcription factor activity"/>
    <property type="evidence" value="ECO:0007669"/>
    <property type="project" value="InterPro"/>
</dbReference>
<dbReference type="PANTHER" id="PTHR43537:SF5">
    <property type="entry name" value="UXU OPERON TRANSCRIPTIONAL REGULATOR"/>
    <property type="match status" value="1"/>
</dbReference>
<dbReference type="SMART" id="SM00345">
    <property type="entry name" value="HTH_GNTR"/>
    <property type="match status" value="1"/>
</dbReference>
<name>A0A9D1CWP4_9FIRM</name>
<comment type="caution">
    <text evidence="5">The sequence shown here is derived from an EMBL/GenBank/DDBJ whole genome shotgun (WGS) entry which is preliminary data.</text>
</comment>
<proteinExistence type="predicted"/>
<dbReference type="AlphaFoldDB" id="A0A9D1CWP4"/>
<dbReference type="InterPro" id="IPR000524">
    <property type="entry name" value="Tscrpt_reg_HTH_GntR"/>
</dbReference>
<keyword evidence="2" id="KW-0238">DNA-binding</keyword>
<organism evidence="5 6">
    <name type="scientific">Candidatus Pullichristensenella stercorigallinarum</name>
    <dbReference type="NCBI Taxonomy" id="2840909"/>
    <lineage>
        <taxon>Bacteria</taxon>
        <taxon>Bacillati</taxon>
        <taxon>Bacillota</taxon>
        <taxon>Clostridia</taxon>
        <taxon>Candidatus Pullichristensenella</taxon>
    </lineage>
</organism>
<dbReference type="SUPFAM" id="SSF48008">
    <property type="entry name" value="GntR ligand-binding domain-like"/>
    <property type="match status" value="1"/>
</dbReference>
<dbReference type="Pfam" id="PF00392">
    <property type="entry name" value="GntR"/>
    <property type="match status" value="1"/>
</dbReference>
<sequence>MENTDRAFDIISYIVDNGFKPGDKLPSIRTLATQMQCSPSEVRSGLITCAALGIVQTHARAGSFLSQIDNKRVESLFSLLVKFGMDYSSPVIMDIYQLKTMLDAELFPLAAKYRTPEEVIELRQILDRQEAAIDDARRFIELDEAFHLKVAVISRNNLAPILLGTLHAMLRENRLNNPEGAQSRPFVLKDHRALFDAIVEQDSEHITELARMHSQRRIRELSAMART</sequence>
<dbReference type="PANTHER" id="PTHR43537">
    <property type="entry name" value="TRANSCRIPTIONAL REGULATOR, GNTR FAMILY"/>
    <property type="match status" value="1"/>
</dbReference>
<evidence type="ECO:0000313" key="5">
    <source>
        <dbReference type="EMBL" id="HIQ81710.1"/>
    </source>
</evidence>
<gene>
    <name evidence="5" type="ORF">IAA52_01260</name>
</gene>
<dbReference type="InterPro" id="IPR011711">
    <property type="entry name" value="GntR_C"/>
</dbReference>
<keyword evidence="3" id="KW-0804">Transcription</keyword>
<dbReference type="SMART" id="SM00895">
    <property type="entry name" value="FCD"/>
    <property type="match status" value="1"/>
</dbReference>
<dbReference type="SUPFAM" id="SSF46785">
    <property type="entry name" value="Winged helix' DNA-binding domain"/>
    <property type="match status" value="1"/>
</dbReference>
<reference evidence="5" key="2">
    <citation type="journal article" date="2021" name="PeerJ">
        <title>Extensive microbial diversity within the chicken gut microbiome revealed by metagenomics and culture.</title>
        <authorList>
            <person name="Gilroy R."/>
            <person name="Ravi A."/>
            <person name="Getino M."/>
            <person name="Pursley I."/>
            <person name="Horton D.L."/>
            <person name="Alikhan N.F."/>
            <person name="Baker D."/>
            <person name="Gharbi K."/>
            <person name="Hall N."/>
            <person name="Watson M."/>
            <person name="Adriaenssens E.M."/>
            <person name="Foster-Nyarko E."/>
            <person name="Jarju S."/>
            <person name="Secka A."/>
            <person name="Antonio M."/>
            <person name="Oren A."/>
            <person name="Chaudhuri R.R."/>
            <person name="La Ragione R."/>
            <person name="Hildebrand F."/>
            <person name="Pallen M.J."/>
        </authorList>
    </citation>
    <scope>NUCLEOTIDE SEQUENCE</scope>
    <source>
        <strain evidence="5">ChiSjej6B24-2974</strain>
    </source>
</reference>
<dbReference type="Gene3D" id="1.10.10.10">
    <property type="entry name" value="Winged helix-like DNA-binding domain superfamily/Winged helix DNA-binding domain"/>
    <property type="match status" value="1"/>
</dbReference>